<keyword evidence="2" id="KW-1185">Reference proteome</keyword>
<protein>
    <submittedName>
        <fullName evidence="1">Uncharacterized protein</fullName>
    </submittedName>
</protein>
<comment type="caution">
    <text evidence="1">The sequence shown here is derived from an EMBL/GenBank/DDBJ whole genome shotgun (WGS) entry which is preliminary data.</text>
</comment>
<evidence type="ECO:0000313" key="1">
    <source>
        <dbReference type="EMBL" id="MCM2436741.1"/>
    </source>
</evidence>
<reference evidence="1" key="1">
    <citation type="submission" date="2021-04" db="EMBL/GenBank/DDBJ databases">
        <title>Taxonomic assessment of Weissella genus.</title>
        <authorList>
            <person name="Fanelli F."/>
            <person name="Chieffi D."/>
            <person name="Dell'Aquila A."/>
            <person name="Gyu-Sung C."/>
            <person name="Franz C.M.A.P."/>
            <person name="Fusco V."/>
        </authorList>
    </citation>
    <scope>NUCLEOTIDE SEQUENCE</scope>
    <source>
        <strain evidence="1">LMG 25373</strain>
    </source>
</reference>
<proteinExistence type="predicted"/>
<dbReference type="Proteomes" id="UP001057481">
    <property type="component" value="Unassembled WGS sequence"/>
</dbReference>
<organism evidence="1 2">
    <name type="scientific">Periweissella beninensis</name>
    <dbReference type="NCBI Taxonomy" id="504936"/>
    <lineage>
        <taxon>Bacteria</taxon>
        <taxon>Bacillati</taxon>
        <taxon>Bacillota</taxon>
        <taxon>Bacilli</taxon>
        <taxon>Lactobacillales</taxon>
        <taxon>Lactobacillaceae</taxon>
        <taxon>Periweissella</taxon>
    </lineage>
</organism>
<accession>A0ABT0VGD1</accession>
<gene>
    <name evidence="1" type="ORF">KAK10_02190</name>
</gene>
<evidence type="ECO:0000313" key="2">
    <source>
        <dbReference type="Proteomes" id="UP001057481"/>
    </source>
</evidence>
<sequence>MKISLKTFWGLTFESVCGLSISNGIIVASPKSNLNTKNITFFRKYVGSNTYTQKIYKIHPKWVTNDKLLSAVMWQPNNSYFVKTKDIKLGIKASKLNNCVLNSHNIYRVALYVGQHAQPNTKWQAYYSSLYNIKMQKNNKLVRNMTFNWTPLLKTKYGYQTTMHYTVTNNSQTTSFITDLHPVTGWHGTIKLVY</sequence>
<dbReference type="RefSeq" id="WP_205143296.1">
    <property type="nucleotide sequence ID" value="NZ_JAFBDN010000004.1"/>
</dbReference>
<dbReference type="EMBL" id="JAGMVS010000039">
    <property type="protein sequence ID" value="MCM2436741.1"/>
    <property type="molecule type" value="Genomic_DNA"/>
</dbReference>
<name>A0ABT0VGD1_9LACO</name>